<dbReference type="PANTHER" id="PTHR30290:SF9">
    <property type="entry name" value="OLIGOPEPTIDE-BINDING PROTEIN APPA"/>
    <property type="match status" value="1"/>
</dbReference>
<dbReference type="Proteomes" id="UP001606303">
    <property type="component" value="Unassembled WGS sequence"/>
</dbReference>
<dbReference type="RefSeq" id="WP_394381809.1">
    <property type="nucleotide sequence ID" value="NZ_JBIGIB010000001.1"/>
</dbReference>
<protein>
    <submittedName>
        <fullName evidence="6">ABC transporter substrate-binding protein</fullName>
    </submittedName>
</protein>
<dbReference type="Pfam" id="PF00496">
    <property type="entry name" value="SBP_bac_5"/>
    <property type="match status" value="1"/>
</dbReference>
<dbReference type="InterPro" id="IPR030678">
    <property type="entry name" value="Peptide/Ni-bd"/>
</dbReference>
<evidence type="ECO:0000256" key="2">
    <source>
        <dbReference type="ARBA" id="ARBA00022448"/>
    </source>
</evidence>
<feature type="signal peptide" evidence="4">
    <location>
        <begin position="1"/>
        <end position="26"/>
    </location>
</feature>
<dbReference type="Gene3D" id="3.90.76.10">
    <property type="entry name" value="Dipeptide-binding Protein, Domain 1"/>
    <property type="match status" value="1"/>
</dbReference>
<sequence length="528" mass="58998">MKLVSRLLPPLMPLLAALVLSSATHAAPLRWAAQNDILTLDPHSQDHTSSNTISAHIYEGLTRRNETYQPEPALATKWTYLSPTQVRFDLRRGVKFHDGSPFTADDVVFSFDRIRQPSGTKQTYVSGIKEVRKIDDHTVDLLLEAPTPMLLPNIVNFNIMSKTWCVKNNAAQIADYKAKDENFASRNAVGTGPYRFVSWQPDQAVKLVANKDWWGTNKGNITELSYLPIKTPSTRVAALLSGDVDIVTDLPPADFFKVKEDGKLKLIEGAEVRTIFFVMDQGSDELRDASVKGKNPFKDKRVREAMNLAIDREAIKRSIMRGLSVPAALMVPPGVNGWDAAMDVPAKPDLDKARKLLADAGYAQGFEVPLHCPNNRYVNDEQVCQAAVAMWAKIGIKAKLIATPFITHSQTFQRGEAPLYVLGWGVSTYDAQYAMQAWGHTRTNGPDGNFNFGKVSDAKLDALIQQIKFEPDTAKRNAQIREALLRIRDEALFVPLHHQIRPWAMKPAVDTLHRSNDQFEARYTSIKP</sequence>
<dbReference type="CDD" id="cd08498">
    <property type="entry name" value="PBP2_NikA_DppA_OppA_like_2"/>
    <property type="match status" value="1"/>
</dbReference>
<accession>A0ABW7GVN2</accession>
<reference evidence="6 7" key="1">
    <citation type="submission" date="2024-08" db="EMBL/GenBank/DDBJ databases">
        <authorList>
            <person name="Lu H."/>
        </authorList>
    </citation>
    <scope>NUCLEOTIDE SEQUENCE [LARGE SCALE GENOMIC DNA]</scope>
    <source>
        <strain evidence="6 7">BYS87W</strain>
    </source>
</reference>
<dbReference type="SUPFAM" id="SSF53850">
    <property type="entry name" value="Periplasmic binding protein-like II"/>
    <property type="match status" value="1"/>
</dbReference>
<dbReference type="EMBL" id="JBIGIB010000001">
    <property type="protein sequence ID" value="MFG6465887.1"/>
    <property type="molecule type" value="Genomic_DNA"/>
</dbReference>
<feature type="chain" id="PRO_5046088205" evidence="4">
    <location>
        <begin position="27"/>
        <end position="528"/>
    </location>
</feature>
<keyword evidence="7" id="KW-1185">Reference proteome</keyword>
<dbReference type="Gene3D" id="3.10.105.10">
    <property type="entry name" value="Dipeptide-binding Protein, Domain 3"/>
    <property type="match status" value="1"/>
</dbReference>
<dbReference type="PANTHER" id="PTHR30290">
    <property type="entry name" value="PERIPLASMIC BINDING COMPONENT OF ABC TRANSPORTER"/>
    <property type="match status" value="1"/>
</dbReference>
<evidence type="ECO:0000313" key="6">
    <source>
        <dbReference type="EMBL" id="MFG6465887.1"/>
    </source>
</evidence>
<evidence type="ECO:0000256" key="4">
    <source>
        <dbReference type="SAM" id="SignalP"/>
    </source>
</evidence>
<evidence type="ECO:0000313" key="7">
    <source>
        <dbReference type="Proteomes" id="UP001606303"/>
    </source>
</evidence>
<keyword evidence="3 4" id="KW-0732">Signal</keyword>
<evidence type="ECO:0000256" key="3">
    <source>
        <dbReference type="ARBA" id="ARBA00022729"/>
    </source>
</evidence>
<feature type="domain" description="Solute-binding protein family 5" evidence="5">
    <location>
        <begin position="69"/>
        <end position="444"/>
    </location>
</feature>
<evidence type="ECO:0000256" key="1">
    <source>
        <dbReference type="ARBA" id="ARBA00005695"/>
    </source>
</evidence>
<dbReference type="InterPro" id="IPR039424">
    <property type="entry name" value="SBP_5"/>
</dbReference>
<proteinExistence type="inferred from homology"/>
<evidence type="ECO:0000259" key="5">
    <source>
        <dbReference type="Pfam" id="PF00496"/>
    </source>
</evidence>
<comment type="similarity">
    <text evidence="1">Belongs to the bacterial solute-binding protein 5 family.</text>
</comment>
<dbReference type="Gene3D" id="3.40.190.10">
    <property type="entry name" value="Periplasmic binding protein-like II"/>
    <property type="match status" value="1"/>
</dbReference>
<name>A0ABW7GVN2_9BURK</name>
<dbReference type="PIRSF" id="PIRSF002741">
    <property type="entry name" value="MppA"/>
    <property type="match status" value="1"/>
</dbReference>
<dbReference type="InterPro" id="IPR000914">
    <property type="entry name" value="SBP_5_dom"/>
</dbReference>
<gene>
    <name evidence="6" type="ORF">ACG01O_04640</name>
</gene>
<comment type="caution">
    <text evidence="6">The sequence shown here is derived from an EMBL/GenBank/DDBJ whole genome shotgun (WGS) entry which is preliminary data.</text>
</comment>
<organism evidence="6 7">
    <name type="scientific">Pelomonas baiyunensis</name>
    <dbReference type="NCBI Taxonomy" id="3299026"/>
    <lineage>
        <taxon>Bacteria</taxon>
        <taxon>Pseudomonadati</taxon>
        <taxon>Pseudomonadota</taxon>
        <taxon>Betaproteobacteria</taxon>
        <taxon>Burkholderiales</taxon>
        <taxon>Sphaerotilaceae</taxon>
        <taxon>Roseateles</taxon>
    </lineage>
</organism>
<keyword evidence="2" id="KW-0813">Transport</keyword>